<dbReference type="InterPro" id="IPR013083">
    <property type="entry name" value="Znf_RING/FYVE/PHD"/>
</dbReference>
<dbReference type="GO" id="GO:0008270">
    <property type="term" value="F:zinc ion binding"/>
    <property type="evidence" value="ECO:0007669"/>
    <property type="project" value="UniProtKB-KW"/>
</dbReference>
<dbReference type="EMBL" id="AOFI03000898">
    <property type="protein sequence ID" value="KAF4315301.1"/>
    <property type="molecule type" value="Genomic_DNA"/>
</dbReference>
<protein>
    <recommendedName>
        <fullName evidence="3">RING-type domain-containing protein</fullName>
    </recommendedName>
</protein>
<dbReference type="SUPFAM" id="SSF57850">
    <property type="entry name" value="RING/U-box"/>
    <property type="match status" value="1"/>
</dbReference>
<keyword evidence="1" id="KW-0863">Zinc-finger</keyword>
<sequence>MDKVGATASRKRLSVTPLPPLGALLDQISLRVTTKRLAKRDVRYELRVEHAASQTTWRRSRSFDEYKAFQTQLLEMLRLGHFCQAECPWLYSFVKSYFPSSVTLFGLGKHSDCAVEKRRGALEHLLLSLQKFVVNRQNVAACSIVAGNVTQLVADFIIGDVSDKRHPLNGVSPCSSLRDSVCSSTSVTSVTSVTSDEGDELADEPEDAGVCALCNLSLETDTSEADSETSSFHSSNSSHSNGSFGTSSSHRSSVQSYTTTLSCGHHFHDECIISKLNDEMRCPTCHAKVDGF</sequence>
<evidence type="ECO:0000313" key="4">
    <source>
        <dbReference type="EMBL" id="KAF4315301.1"/>
    </source>
</evidence>
<accession>A0A8J4RRR2</accession>
<keyword evidence="1" id="KW-0479">Metal-binding</keyword>
<dbReference type="Pfam" id="PF13923">
    <property type="entry name" value="zf-C3HC4_2"/>
    <property type="match status" value="1"/>
</dbReference>
<organism evidence="4 5">
    <name type="scientific">Phytophthora kernoviae 00238/432</name>
    <dbReference type="NCBI Taxonomy" id="1284355"/>
    <lineage>
        <taxon>Eukaryota</taxon>
        <taxon>Sar</taxon>
        <taxon>Stramenopiles</taxon>
        <taxon>Oomycota</taxon>
        <taxon>Peronosporomycetes</taxon>
        <taxon>Peronosporales</taxon>
        <taxon>Peronosporaceae</taxon>
        <taxon>Phytophthora</taxon>
    </lineage>
</organism>
<reference evidence="4" key="2">
    <citation type="submission" date="2020-02" db="EMBL/GenBank/DDBJ databases">
        <authorList>
            <person name="Studholme D.J."/>
        </authorList>
    </citation>
    <scope>NUCLEOTIDE SEQUENCE</scope>
    <source>
        <strain evidence="4">00238/432</strain>
    </source>
</reference>
<dbReference type="PROSITE" id="PS50089">
    <property type="entry name" value="ZF_RING_2"/>
    <property type="match status" value="1"/>
</dbReference>
<gene>
    <name evidence="4" type="ORF">G195_010239</name>
</gene>
<keyword evidence="1" id="KW-0862">Zinc</keyword>
<name>A0A8J4RRR2_9STRA</name>
<feature type="domain" description="RING-type" evidence="3">
    <location>
        <begin position="211"/>
        <end position="286"/>
    </location>
</feature>
<dbReference type="InterPro" id="IPR001841">
    <property type="entry name" value="Znf_RING"/>
</dbReference>
<dbReference type="Gene3D" id="3.30.40.10">
    <property type="entry name" value="Zinc/RING finger domain, C3HC4 (zinc finger)"/>
    <property type="match status" value="1"/>
</dbReference>
<feature type="region of interest" description="Disordered" evidence="2">
    <location>
        <begin position="225"/>
        <end position="249"/>
    </location>
</feature>
<comment type="caution">
    <text evidence="4">The sequence shown here is derived from an EMBL/GenBank/DDBJ whole genome shotgun (WGS) entry which is preliminary data.</text>
</comment>
<evidence type="ECO:0000313" key="5">
    <source>
        <dbReference type="Proteomes" id="UP000702964"/>
    </source>
</evidence>
<evidence type="ECO:0000256" key="1">
    <source>
        <dbReference type="PROSITE-ProRule" id="PRU00175"/>
    </source>
</evidence>
<evidence type="ECO:0000259" key="3">
    <source>
        <dbReference type="PROSITE" id="PS50089"/>
    </source>
</evidence>
<proteinExistence type="predicted"/>
<evidence type="ECO:0000256" key="2">
    <source>
        <dbReference type="SAM" id="MobiDB-lite"/>
    </source>
</evidence>
<dbReference type="SMART" id="SM00184">
    <property type="entry name" value="RING"/>
    <property type="match status" value="1"/>
</dbReference>
<reference evidence="4" key="1">
    <citation type="journal article" date="2015" name="Genom Data">
        <title>Draft genome sequences of Phytophthora kernoviae and Phytophthora ramorum lineage EU2 from Scotland.</title>
        <authorList>
            <person name="Sambles C."/>
            <person name="Schlenzig A."/>
            <person name="O'Neill P."/>
            <person name="Grant M."/>
            <person name="Studholme D.J."/>
        </authorList>
    </citation>
    <scope>NUCLEOTIDE SEQUENCE</scope>
    <source>
        <strain evidence="4">00238/432</strain>
    </source>
</reference>
<dbReference type="Proteomes" id="UP000702964">
    <property type="component" value="Unassembled WGS sequence"/>
</dbReference>
<feature type="compositionally biased region" description="Low complexity" evidence="2">
    <location>
        <begin position="228"/>
        <end position="249"/>
    </location>
</feature>
<dbReference type="AlphaFoldDB" id="A0A8J4RRR2"/>